<dbReference type="HOGENOM" id="CLU_3434830_0_0_1"/>
<dbReference type="InParanoid" id="H3A8T0"/>
<reference evidence="1" key="3">
    <citation type="submission" date="2025-09" db="UniProtKB">
        <authorList>
            <consortium name="Ensembl"/>
        </authorList>
    </citation>
    <scope>IDENTIFICATION</scope>
</reference>
<dbReference type="Ensembl" id="ENSLACT00000006103.1">
    <property type="protein sequence ID" value="ENSLACP00000006051.1"/>
    <property type="gene ID" value="ENSLACG00000005372.1"/>
</dbReference>
<evidence type="ECO:0000313" key="1">
    <source>
        <dbReference type="Ensembl" id="ENSLACP00000006051.1"/>
    </source>
</evidence>
<protein>
    <submittedName>
        <fullName evidence="1">Uncharacterized protein</fullName>
    </submittedName>
</protein>
<keyword evidence="2" id="KW-1185">Reference proteome</keyword>
<evidence type="ECO:0000313" key="2">
    <source>
        <dbReference type="Proteomes" id="UP000008672"/>
    </source>
</evidence>
<dbReference type="EMBL" id="AFYH01228259">
    <property type="status" value="NOT_ANNOTATED_CDS"/>
    <property type="molecule type" value="Genomic_DNA"/>
</dbReference>
<organism evidence="1 2">
    <name type="scientific">Latimeria chalumnae</name>
    <name type="common">Coelacanth</name>
    <dbReference type="NCBI Taxonomy" id="7897"/>
    <lineage>
        <taxon>Eukaryota</taxon>
        <taxon>Metazoa</taxon>
        <taxon>Chordata</taxon>
        <taxon>Craniata</taxon>
        <taxon>Vertebrata</taxon>
        <taxon>Euteleostomi</taxon>
        <taxon>Coelacanthiformes</taxon>
        <taxon>Coelacanthidae</taxon>
        <taxon>Latimeria</taxon>
    </lineage>
</organism>
<sequence>RRRLHVRREDAHHHF</sequence>
<dbReference type="Proteomes" id="UP000008672">
    <property type="component" value="Unassembled WGS sequence"/>
</dbReference>
<accession>H3A8T0</accession>
<name>H3A8T0_LATCH</name>
<reference evidence="2" key="1">
    <citation type="submission" date="2011-08" db="EMBL/GenBank/DDBJ databases">
        <title>The draft genome of Latimeria chalumnae.</title>
        <authorList>
            <person name="Di Palma F."/>
            <person name="Alfoldi J."/>
            <person name="Johnson J."/>
            <person name="Berlin A."/>
            <person name="Gnerre S."/>
            <person name="Jaffe D."/>
            <person name="MacCallum I."/>
            <person name="Young S."/>
            <person name="Walker B.J."/>
            <person name="Lander E."/>
            <person name="Lindblad-Toh K."/>
        </authorList>
    </citation>
    <scope>NUCLEOTIDE SEQUENCE [LARGE SCALE GENOMIC DNA]</scope>
    <source>
        <strain evidence="2">Wild caught</strain>
    </source>
</reference>
<proteinExistence type="predicted"/>
<reference evidence="1" key="2">
    <citation type="submission" date="2025-08" db="UniProtKB">
        <authorList>
            <consortium name="Ensembl"/>
        </authorList>
    </citation>
    <scope>IDENTIFICATION</scope>
</reference>